<proteinExistence type="predicted"/>
<evidence type="ECO:0000256" key="1">
    <source>
        <dbReference type="SAM" id="Phobius"/>
    </source>
</evidence>
<keyword evidence="3" id="KW-1185">Reference proteome</keyword>
<dbReference type="Proteomes" id="UP000292958">
    <property type="component" value="Unassembled WGS sequence"/>
</dbReference>
<dbReference type="InterPro" id="IPR001036">
    <property type="entry name" value="Acrflvin-R"/>
</dbReference>
<dbReference type="Gene3D" id="1.20.1640.10">
    <property type="entry name" value="Multidrug efflux transporter AcrB transmembrane domain"/>
    <property type="match status" value="1"/>
</dbReference>
<keyword evidence="1" id="KW-0812">Transmembrane</keyword>
<sequence length="67" mass="7490">MGLWLIAVFIPILFMGRIPGQLYREFAVTLAVSIAISMVSLTLTPMTCAYILRPENGVTHGRIYQFS</sequence>
<dbReference type="Pfam" id="PF00873">
    <property type="entry name" value="ACR_tran"/>
    <property type="match status" value="1"/>
</dbReference>
<comment type="caution">
    <text evidence="2">The sequence shown here is derived from an EMBL/GenBank/DDBJ whole genome shotgun (WGS) entry which is preliminary data.</text>
</comment>
<dbReference type="SUPFAM" id="SSF82866">
    <property type="entry name" value="Multidrug efflux transporter AcrB transmembrane domain"/>
    <property type="match status" value="1"/>
</dbReference>
<protein>
    <submittedName>
        <fullName evidence="2">AcrB/AcrD/AcrF family protein</fullName>
    </submittedName>
</protein>
<dbReference type="PANTHER" id="PTHR32063:SF21">
    <property type="entry name" value="MULTIDRUG RESISTANCE PROTEIN MDTB"/>
    <property type="match status" value="1"/>
</dbReference>
<feature type="transmembrane region" description="Helical" evidence="1">
    <location>
        <begin position="30"/>
        <end position="52"/>
    </location>
</feature>
<evidence type="ECO:0000313" key="3">
    <source>
        <dbReference type="Proteomes" id="UP000292958"/>
    </source>
</evidence>
<evidence type="ECO:0000313" key="2">
    <source>
        <dbReference type="EMBL" id="RZU39268.1"/>
    </source>
</evidence>
<dbReference type="PRINTS" id="PR00702">
    <property type="entry name" value="ACRIFLAVINRP"/>
</dbReference>
<reference evidence="2 3" key="1">
    <citation type="submission" date="2019-02" db="EMBL/GenBank/DDBJ databases">
        <title>Genomic Encyclopedia of Archaeal and Bacterial Type Strains, Phase II (KMG-II): from individual species to whole genera.</title>
        <authorList>
            <person name="Goeker M."/>
        </authorList>
    </citation>
    <scope>NUCLEOTIDE SEQUENCE [LARGE SCALE GENOMIC DNA]</scope>
    <source>
        <strain evidence="2 3">DSM 18101</strain>
    </source>
</reference>
<organism evidence="2 3">
    <name type="scientific">Edaphobacter modestus</name>
    <dbReference type="NCBI Taxonomy" id="388466"/>
    <lineage>
        <taxon>Bacteria</taxon>
        <taxon>Pseudomonadati</taxon>
        <taxon>Acidobacteriota</taxon>
        <taxon>Terriglobia</taxon>
        <taxon>Terriglobales</taxon>
        <taxon>Acidobacteriaceae</taxon>
        <taxon>Edaphobacter</taxon>
    </lineage>
</organism>
<keyword evidence="1" id="KW-0472">Membrane</keyword>
<dbReference type="GO" id="GO:0042910">
    <property type="term" value="F:xenobiotic transmembrane transporter activity"/>
    <property type="evidence" value="ECO:0007669"/>
    <property type="project" value="TreeGrafter"/>
</dbReference>
<dbReference type="EMBL" id="SHKW01000001">
    <property type="protein sequence ID" value="RZU39268.1"/>
    <property type="molecule type" value="Genomic_DNA"/>
</dbReference>
<gene>
    <name evidence="2" type="ORF">BDD14_0628</name>
</gene>
<dbReference type="AlphaFoldDB" id="A0A4Q7YPF1"/>
<name>A0A4Q7YPF1_9BACT</name>
<dbReference type="PANTHER" id="PTHR32063">
    <property type="match status" value="1"/>
</dbReference>
<dbReference type="GO" id="GO:0005886">
    <property type="term" value="C:plasma membrane"/>
    <property type="evidence" value="ECO:0007669"/>
    <property type="project" value="TreeGrafter"/>
</dbReference>
<accession>A0A4Q7YPF1</accession>
<keyword evidence="1" id="KW-1133">Transmembrane helix</keyword>